<dbReference type="OrthoDB" id="636661at2"/>
<feature type="transmembrane region" description="Helical" evidence="6">
    <location>
        <begin position="84"/>
        <end position="100"/>
    </location>
</feature>
<keyword evidence="10" id="KW-1185">Reference proteome</keyword>
<dbReference type="PROSITE" id="PS50110">
    <property type="entry name" value="RESPONSE_REGULATORY"/>
    <property type="match status" value="1"/>
</dbReference>
<dbReference type="Gene3D" id="1.10.287.130">
    <property type="match status" value="1"/>
</dbReference>
<dbReference type="AlphaFoldDB" id="A0A3E1YG42"/>
<comment type="caution">
    <text evidence="9">The sequence shown here is derived from an EMBL/GenBank/DDBJ whole genome shotgun (WGS) entry which is preliminary data.</text>
</comment>
<feature type="transmembrane region" description="Helical" evidence="6">
    <location>
        <begin position="128"/>
        <end position="145"/>
    </location>
</feature>
<evidence type="ECO:0000259" key="7">
    <source>
        <dbReference type="PROSITE" id="PS50109"/>
    </source>
</evidence>
<dbReference type="InterPro" id="IPR036097">
    <property type="entry name" value="HisK_dim/P_sf"/>
</dbReference>
<keyword evidence="6" id="KW-0812">Transmembrane</keyword>
<evidence type="ECO:0000256" key="2">
    <source>
        <dbReference type="ARBA" id="ARBA00012438"/>
    </source>
</evidence>
<dbReference type="Proteomes" id="UP000260644">
    <property type="component" value="Unassembled WGS sequence"/>
</dbReference>
<accession>A0A3E1YG42</accession>
<dbReference type="InterPro" id="IPR003594">
    <property type="entry name" value="HATPase_dom"/>
</dbReference>
<protein>
    <recommendedName>
        <fullName evidence="2">histidine kinase</fullName>
        <ecNumber evidence="2">2.7.13.3</ecNumber>
    </recommendedName>
</protein>
<dbReference type="EMBL" id="QPMM01000001">
    <property type="protein sequence ID" value="RFS26349.1"/>
    <property type="molecule type" value="Genomic_DNA"/>
</dbReference>
<dbReference type="PROSITE" id="PS50109">
    <property type="entry name" value="HIS_KIN"/>
    <property type="match status" value="1"/>
</dbReference>
<gene>
    <name evidence="9" type="ORF">DVR12_00745</name>
</gene>
<dbReference type="CDD" id="cd00075">
    <property type="entry name" value="HATPase"/>
    <property type="match status" value="1"/>
</dbReference>
<evidence type="ECO:0000313" key="9">
    <source>
        <dbReference type="EMBL" id="RFS26349.1"/>
    </source>
</evidence>
<feature type="transmembrane region" description="Helical" evidence="6">
    <location>
        <begin position="165"/>
        <end position="183"/>
    </location>
</feature>
<proteinExistence type="predicted"/>
<keyword evidence="6" id="KW-1133">Transmembrane helix</keyword>
<dbReference type="Gene3D" id="3.30.565.10">
    <property type="entry name" value="Histidine kinase-like ATPase, C-terminal domain"/>
    <property type="match status" value="1"/>
</dbReference>
<dbReference type="GO" id="GO:0000155">
    <property type="term" value="F:phosphorelay sensor kinase activity"/>
    <property type="evidence" value="ECO:0007669"/>
    <property type="project" value="InterPro"/>
</dbReference>
<dbReference type="SMART" id="SM00387">
    <property type="entry name" value="HATPase_c"/>
    <property type="match status" value="1"/>
</dbReference>
<evidence type="ECO:0000256" key="5">
    <source>
        <dbReference type="PROSITE-ProRule" id="PRU00169"/>
    </source>
</evidence>
<dbReference type="SUPFAM" id="SSF52172">
    <property type="entry name" value="CheY-like"/>
    <property type="match status" value="1"/>
</dbReference>
<evidence type="ECO:0000256" key="4">
    <source>
        <dbReference type="ARBA" id="ARBA00022777"/>
    </source>
</evidence>
<dbReference type="SUPFAM" id="SSF55874">
    <property type="entry name" value="ATPase domain of HSP90 chaperone/DNA topoisomerase II/histidine kinase"/>
    <property type="match status" value="1"/>
</dbReference>
<evidence type="ECO:0000256" key="6">
    <source>
        <dbReference type="SAM" id="Phobius"/>
    </source>
</evidence>
<evidence type="ECO:0000256" key="3">
    <source>
        <dbReference type="ARBA" id="ARBA00022679"/>
    </source>
</evidence>
<dbReference type="EC" id="2.7.13.3" evidence="2"/>
<comment type="catalytic activity">
    <reaction evidence="1">
        <text>ATP + protein L-histidine = ADP + protein N-phospho-L-histidine.</text>
        <dbReference type="EC" id="2.7.13.3"/>
    </reaction>
</comment>
<dbReference type="SUPFAM" id="SSF47384">
    <property type="entry name" value="Homodimeric domain of signal transducing histidine kinase"/>
    <property type="match status" value="1"/>
</dbReference>
<name>A0A3E1YG42_9BACT</name>
<dbReference type="SMART" id="SM00448">
    <property type="entry name" value="REC"/>
    <property type="match status" value="1"/>
</dbReference>
<organism evidence="9 10">
    <name type="scientific">Chitinophaga silvatica</name>
    <dbReference type="NCBI Taxonomy" id="2282649"/>
    <lineage>
        <taxon>Bacteria</taxon>
        <taxon>Pseudomonadati</taxon>
        <taxon>Bacteroidota</taxon>
        <taxon>Chitinophagia</taxon>
        <taxon>Chitinophagales</taxon>
        <taxon>Chitinophagaceae</taxon>
        <taxon>Chitinophaga</taxon>
    </lineage>
</organism>
<evidence type="ECO:0000256" key="1">
    <source>
        <dbReference type="ARBA" id="ARBA00000085"/>
    </source>
</evidence>
<dbReference type="Gene3D" id="3.40.50.2300">
    <property type="match status" value="1"/>
</dbReference>
<dbReference type="InterPro" id="IPR005467">
    <property type="entry name" value="His_kinase_dom"/>
</dbReference>
<reference evidence="9 10" key="1">
    <citation type="submission" date="2018-07" db="EMBL/GenBank/DDBJ databases">
        <title>Chitinophaga K2CV101002-2 sp. nov., isolated from a monsoon evergreen broad-leaved forest soil.</title>
        <authorList>
            <person name="Lv Y."/>
        </authorList>
    </citation>
    <scope>NUCLEOTIDE SEQUENCE [LARGE SCALE GENOMIC DNA]</scope>
    <source>
        <strain evidence="9 10">GDMCC 1.1288</strain>
    </source>
</reference>
<dbReference type="InterPro" id="IPR011006">
    <property type="entry name" value="CheY-like_superfamily"/>
</dbReference>
<sequence length="574" mass="64655">MDSSNALPRIIEPIEILNDQQKRHTQIVDALAVIGAILAFSLGCMFYSLTGNEQIFYPAMLEALLFLSVLACTRYTSVQTGKKLLFILHTFFIGYFGIILGRSSQIYLFAPFLAFSTLLVYQKWFNRIFVMTFCGLMIILVQLNYKSQLIKALPLSASFQYYLHWIAIATATFLNGSVLYYYAKESKFQYQRMKSLVEQLNKTNQSMRIYVRETTHEIRSPLNVVNSILQNYLEAADENKRTIQVGKAHLDAVHFACQDIQLVMNNTLSWSKIEAGKVEISKSTFQIREWLNQLCETYDFLGKKRAVHVSVSISDQLPEYILTDISKLRSIIVNLLSNAIKFTALHSIVRVTASVQNGELRFTVTDQGKGIPDPEKEHIFDPYVSATQHQNESTGLGLPIARHLARQLGGDLHVTDNPNGKGSTFILLLPLELAVPPNITTTKEDIDYELLKGIKILVTDDDSMNQLAFTLALERLGINVILADSGNDCITKARLFKPDIIIMDMVMPKISGVEVLSLLQKDKELKHIPTILVSGNCFSEVQEEVISSGADGFLSKPVDFEELYHTLKNLVVYA</sequence>
<feature type="domain" description="Histidine kinase" evidence="7">
    <location>
        <begin position="213"/>
        <end position="433"/>
    </location>
</feature>
<feature type="modified residue" description="4-aspartylphosphate" evidence="5">
    <location>
        <position position="504"/>
    </location>
</feature>
<keyword evidence="4" id="KW-0418">Kinase</keyword>
<feature type="transmembrane region" description="Helical" evidence="6">
    <location>
        <begin position="27"/>
        <end position="49"/>
    </location>
</feature>
<keyword evidence="6" id="KW-0472">Membrane</keyword>
<dbReference type="Pfam" id="PF02518">
    <property type="entry name" value="HATPase_c"/>
    <property type="match status" value="1"/>
</dbReference>
<evidence type="ECO:0000313" key="10">
    <source>
        <dbReference type="Proteomes" id="UP000260644"/>
    </source>
</evidence>
<evidence type="ECO:0000259" key="8">
    <source>
        <dbReference type="PROSITE" id="PS50110"/>
    </source>
</evidence>
<dbReference type="Pfam" id="PF00072">
    <property type="entry name" value="Response_reg"/>
    <property type="match status" value="1"/>
</dbReference>
<feature type="domain" description="Response regulatory" evidence="8">
    <location>
        <begin position="455"/>
        <end position="571"/>
    </location>
</feature>
<dbReference type="InterPro" id="IPR004358">
    <property type="entry name" value="Sig_transdc_His_kin-like_C"/>
</dbReference>
<dbReference type="PANTHER" id="PTHR43047">
    <property type="entry name" value="TWO-COMPONENT HISTIDINE PROTEIN KINASE"/>
    <property type="match status" value="1"/>
</dbReference>
<keyword evidence="5" id="KW-0597">Phosphoprotein</keyword>
<keyword evidence="3" id="KW-0808">Transferase</keyword>
<feature type="transmembrane region" description="Helical" evidence="6">
    <location>
        <begin position="55"/>
        <end position="72"/>
    </location>
</feature>
<dbReference type="RefSeq" id="WP_116973541.1">
    <property type="nucleotide sequence ID" value="NZ_QPMM01000001.1"/>
</dbReference>
<dbReference type="InterPro" id="IPR001789">
    <property type="entry name" value="Sig_transdc_resp-reg_receiver"/>
</dbReference>
<dbReference type="PRINTS" id="PR00344">
    <property type="entry name" value="BCTRLSENSOR"/>
</dbReference>
<dbReference type="InterPro" id="IPR036890">
    <property type="entry name" value="HATPase_C_sf"/>
</dbReference>